<dbReference type="InterPro" id="IPR035931">
    <property type="entry name" value="YlxR-like_sf"/>
</dbReference>
<proteinExistence type="predicted"/>
<dbReference type="Gene3D" id="3.30.1230.10">
    <property type="entry name" value="YlxR-like"/>
    <property type="match status" value="1"/>
</dbReference>
<dbReference type="eggNOG" id="COG2740">
    <property type="taxonomic scope" value="Bacteria"/>
</dbReference>
<dbReference type="CDD" id="cd00279">
    <property type="entry name" value="YlxR"/>
    <property type="match status" value="1"/>
</dbReference>
<dbReference type="HOGENOM" id="CLU_147970_2_1_0"/>
<dbReference type="PANTHER" id="PTHR34215:SF1">
    <property type="entry name" value="YLXR DOMAIN-CONTAINING PROTEIN"/>
    <property type="match status" value="1"/>
</dbReference>
<dbReference type="NCBIfam" id="NF047356">
    <property type="entry name" value="RNA_bind_RnpM"/>
    <property type="match status" value="1"/>
</dbReference>
<reference evidence="2 3" key="1">
    <citation type="submission" date="2011-10" db="EMBL/GenBank/DDBJ databases">
        <title>The Noncontiguous Finished genome of Thermanaerovibrio velox DSM 12556.</title>
        <authorList>
            <consortium name="US DOE Joint Genome Institute (JGI-PGF)"/>
            <person name="Lucas S."/>
            <person name="Copeland A."/>
            <person name="Lapidus A."/>
            <person name="Glavina del Rio T."/>
            <person name="Dalin E."/>
            <person name="Tice H."/>
            <person name="Bruce D."/>
            <person name="Goodwin L."/>
            <person name="Pitluck S."/>
            <person name="Peters L."/>
            <person name="Mikhailova N."/>
            <person name="Teshima H."/>
            <person name="Kyrpides N."/>
            <person name="Mavromatis K."/>
            <person name="Ivanova N."/>
            <person name="Markowitz V."/>
            <person name="Cheng J.-F."/>
            <person name="Hugenholtz P."/>
            <person name="Woyke T."/>
            <person name="Wu D."/>
            <person name="Spring S."/>
            <person name="Brambilla E.-M."/>
            <person name="Klenk H.-P."/>
            <person name="Eisen J.A."/>
        </authorList>
    </citation>
    <scope>NUCLEOTIDE SEQUENCE [LARGE SCALE GENOMIC DNA]</scope>
    <source>
        <strain evidence="2 3">DSM 12556</strain>
    </source>
</reference>
<sequence length="98" mass="10892">MEQGKRRRPRRCVGCGTEAPKRGLVRIVRSPEGKVSIDRSGRAPGRGAYLCPKLSCLALAVKRKALQRSLRTEVGSEVIRELEDLLKALEAEPFDGQY</sequence>
<accession>H0URL4</accession>
<dbReference type="OrthoDB" id="9813251at2"/>
<dbReference type="Pfam" id="PF04296">
    <property type="entry name" value="YlxR"/>
    <property type="match status" value="1"/>
</dbReference>
<name>H0URL4_9BACT</name>
<dbReference type="STRING" id="926567.TheveDRAFT_0804"/>
<dbReference type="EMBL" id="CM001377">
    <property type="protein sequence ID" value="EHM09953.1"/>
    <property type="molecule type" value="Genomic_DNA"/>
</dbReference>
<dbReference type="SUPFAM" id="SSF64376">
    <property type="entry name" value="YlxR-like"/>
    <property type="match status" value="1"/>
</dbReference>
<keyword evidence="3" id="KW-1185">Reference proteome</keyword>
<dbReference type="PANTHER" id="PTHR34215">
    <property type="entry name" value="BLL0784 PROTEIN"/>
    <property type="match status" value="1"/>
</dbReference>
<dbReference type="Proteomes" id="UP000005730">
    <property type="component" value="Chromosome"/>
</dbReference>
<evidence type="ECO:0000259" key="1">
    <source>
        <dbReference type="Pfam" id="PF04296"/>
    </source>
</evidence>
<protein>
    <submittedName>
        <fullName evidence="2">Putative nucleic-acid-binding protein implicated in transcription termination</fullName>
    </submittedName>
</protein>
<dbReference type="RefSeq" id="WP_006583447.1">
    <property type="nucleotide sequence ID" value="NZ_CM001377.1"/>
</dbReference>
<feature type="domain" description="YlxR" evidence="1">
    <location>
        <begin position="10"/>
        <end position="83"/>
    </location>
</feature>
<dbReference type="AlphaFoldDB" id="H0URL4"/>
<dbReference type="InterPro" id="IPR037465">
    <property type="entry name" value="YlxR"/>
</dbReference>
<organism evidence="2 3">
    <name type="scientific">Thermanaerovibrio velox DSM 12556</name>
    <dbReference type="NCBI Taxonomy" id="926567"/>
    <lineage>
        <taxon>Bacteria</taxon>
        <taxon>Thermotogati</taxon>
        <taxon>Synergistota</taxon>
        <taxon>Synergistia</taxon>
        <taxon>Synergistales</taxon>
        <taxon>Synergistaceae</taxon>
        <taxon>Thermanaerovibrio</taxon>
    </lineage>
</organism>
<gene>
    <name evidence="2" type="ORF">TheveDRAFT_0804</name>
</gene>
<evidence type="ECO:0000313" key="2">
    <source>
        <dbReference type="EMBL" id="EHM09953.1"/>
    </source>
</evidence>
<evidence type="ECO:0000313" key="3">
    <source>
        <dbReference type="Proteomes" id="UP000005730"/>
    </source>
</evidence>
<dbReference type="InterPro" id="IPR007393">
    <property type="entry name" value="YlxR_dom"/>
</dbReference>